<evidence type="ECO:0000256" key="2">
    <source>
        <dbReference type="ARBA" id="ARBA00022679"/>
    </source>
</evidence>
<keyword evidence="8" id="KW-0963">Cytoplasm</keyword>
<accession>S9R6H7</accession>
<evidence type="ECO:0000256" key="8">
    <source>
        <dbReference type="HAMAP-Rule" id="MF_00238"/>
    </source>
</evidence>
<keyword evidence="11" id="KW-1185">Reference proteome</keyword>
<evidence type="ECO:0000256" key="3">
    <source>
        <dbReference type="ARBA" id="ARBA00022741"/>
    </source>
</evidence>
<name>S9R6H7_9RHOB</name>
<keyword evidence="5 8" id="KW-0067">ATP-binding</keyword>
<comment type="subcellular location">
    <subcellularLocation>
        <location evidence="8">Cytoplasm</location>
    </subcellularLocation>
</comment>
<dbReference type="GO" id="GO:0036431">
    <property type="term" value="F:dCMP kinase activity"/>
    <property type="evidence" value="ECO:0007669"/>
    <property type="project" value="InterPro"/>
</dbReference>
<keyword evidence="4 8" id="KW-0418">Kinase</keyword>
<feature type="binding site" evidence="8">
    <location>
        <begin position="9"/>
        <end position="17"/>
    </location>
    <ligand>
        <name>ATP</name>
        <dbReference type="ChEBI" id="CHEBI:30616"/>
    </ligand>
</feature>
<keyword evidence="2 8" id="KW-0808">Transferase</keyword>
<dbReference type="InterPro" id="IPR003136">
    <property type="entry name" value="Cytidylate_kin"/>
</dbReference>
<sequence length="213" mass="22449">MIFTVAIDGPAAAGKGTIARAIAAETGFAHLDTGLLYRAVALRSLAGEDPVTAARGLDPVALDDPRLRRPEVSQEASRISAIPALREALFAVQRGFARREGGAVMDGRDIGTVICPEAEAKLFVTASPEARARRRWEELRAAGLGTSYEATLEEVRARDARDAARAVAPMRPAPDAVVIDTSDLTVAEAVAAALAVVRDRLVAAEGSRRRQGA</sequence>
<dbReference type="EMBL" id="AOLV01000007">
    <property type="protein sequence ID" value="EPX87502.1"/>
    <property type="molecule type" value="Genomic_DNA"/>
</dbReference>
<feature type="domain" description="Cytidylate kinase" evidence="9">
    <location>
        <begin position="5"/>
        <end position="197"/>
    </location>
</feature>
<dbReference type="CDD" id="cd02020">
    <property type="entry name" value="CMPK"/>
    <property type="match status" value="1"/>
</dbReference>
<comment type="catalytic activity">
    <reaction evidence="7 8">
        <text>CMP + ATP = CDP + ADP</text>
        <dbReference type="Rhea" id="RHEA:11600"/>
        <dbReference type="ChEBI" id="CHEBI:30616"/>
        <dbReference type="ChEBI" id="CHEBI:58069"/>
        <dbReference type="ChEBI" id="CHEBI:60377"/>
        <dbReference type="ChEBI" id="CHEBI:456216"/>
        <dbReference type="EC" id="2.7.4.25"/>
    </reaction>
</comment>
<proteinExistence type="inferred from homology"/>
<evidence type="ECO:0000256" key="6">
    <source>
        <dbReference type="ARBA" id="ARBA00047615"/>
    </source>
</evidence>
<dbReference type="EC" id="2.7.4.25" evidence="8"/>
<dbReference type="Gene3D" id="3.40.50.300">
    <property type="entry name" value="P-loop containing nucleotide triphosphate hydrolases"/>
    <property type="match status" value="1"/>
</dbReference>
<dbReference type="HOGENOM" id="CLU_079959_0_1_5"/>
<dbReference type="STRING" id="1123069.ruthe_00573"/>
<evidence type="ECO:0000256" key="1">
    <source>
        <dbReference type="ARBA" id="ARBA00009427"/>
    </source>
</evidence>
<dbReference type="Proteomes" id="UP000015346">
    <property type="component" value="Unassembled WGS sequence"/>
</dbReference>
<dbReference type="SUPFAM" id="SSF52540">
    <property type="entry name" value="P-loop containing nucleoside triphosphate hydrolases"/>
    <property type="match status" value="1"/>
</dbReference>
<comment type="catalytic activity">
    <reaction evidence="6 8">
        <text>dCMP + ATP = dCDP + ADP</text>
        <dbReference type="Rhea" id="RHEA:25094"/>
        <dbReference type="ChEBI" id="CHEBI:30616"/>
        <dbReference type="ChEBI" id="CHEBI:57566"/>
        <dbReference type="ChEBI" id="CHEBI:58593"/>
        <dbReference type="ChEBI" id="CHEBI:456216"/>
        <dbReference type="EC" id="2.7.4.25"/>
    </reaction>
</comment>
<evidence type="ECO:0000256" key="7">
    <source>
        <dbReference type="ARBA" id="ARBA00048478"/>
    </source>
</evidence>
<gene>
    <name evidence="8" type="primary">cmk</name>
    <name evidence="10" type="ORF">ruthe_00573</name>
</gene>
<evidence type="ECO:0000313" key="11">
    <source>
        <dbReference type="Proteomes" id="UP000015346"/>
    </source>
</evidence>
<dbReference type="Pfam" id="PF02224">
    <property type="entry name" value="Cytidylate_kin"/>
    <property type="match status" value="1"/>
</dbReference>
<dbReference type="RefSeq" id="WP_021096681.1">
    <property type="nucleotide sequence ID" value="NZ_KE557320.1"/>
</dbReference>
<evidence type="ECO:0000256" key="5">
    <source>
        <dbReference type="ARBA" id="ARBA00022840"/>
    </source>
</evidence>
<dbReference type="GO" id="GO:0005524">
    <property type="term" value="F:ATP binding"/>
    <property type="evidence" value="ECO:0007669"/>
    <property type="project" value="UniProtKB-UniRule"/>
</dbReference>
<dbReference type="PATRIC" id="fig|1123069.3.peg.539"/>
<evidence type="ECO:0000313" key="10">
    <source>
        <dbReference type="EMBL" id="EPX87502.1"/>
    </source>
</evidence>
<comment type="caution">
    <text evidence="10">The sequence shown here is derived from an EMBL/GenBank/DDBJ whole genome shotgun (WGS) entry which is preliminary data.</text>
</comment>
<dbReference type="AlphaFoldDB" id="S9R6H7"/>
<dbReference type="GO" id="GO:0006220">
    <property type="term" value="P:pyrimidine nucleotide metabolic process"/>
    <property type="evidence" value="ECO:0007669"/>
    <property type="project" value="UniProtKB-UniRule"/>
</dbReference>
<reference evidence="10 11" key="1">
    <citation type="journal article" date="2013" name="Stand. Genomic Sci.">
        <title>Genome sequence of the reddish-pigmented Rubellimicrobium thermophilum type strain (DSM 16684(T)), a member of the Roseobacter clade.</title>
        <authorList>
            <person name="Fiebig A."/>
            <person name="Riedel T."/>
            <person name="Gronow S."/>
            <person name="Petersen J."/>
            <person name="Klenk H.P."/>
            <person name="Goker M."/>
        </authorList>
    </citation>
    <scope>NUCLEOTIDE SEQUENCE [LARGE SCALE GENOMIC DNA]</scope>
    <source>
        <strain evidence="10 11">DSM 16684</strain>
    </source>
</reference>
<organism evidence="10 11">
    <name type="scientific">Rubellimicrobium thermophilum DSM 16684</name>
    <dbReference type="NCBI Taxonomy" id="1123069"/>
    <lineage>
        <taxon>Bacteria</taxon>
        <taxon>Pseudomonadati</taxon>
        <taxon>Pseudomonadota</taxon>
        <taxon>Alphaproteobacteria</taxon>
        <taxon>Rhodobacterales</taxon>
        <taxon>Roseobacteraceae</taxon>
        <taxon>Rubellimicrobium</taxon>
    </lineage>
</organism>
<dbReference type="GO" id="GO:0005737">
    <property type="term" value="C:cytoplasm"/>
    <property type="evidence" value="ECO:0007669"/>
    <property type="project" value="UniProtKB-SubCell"/>
</dbReference>
<dbReference type="InterPro" id="IPR027417">
    <property type="entry name" value="P-loop_NTPase"/>
</dbReference>
<evidence type="ECO:0000256" key="4">
    <source>
        <dbReference type="ARBA" id="ARBA00022777"/>
    </source>
</evidence>
<dbReference type="OrthoDB" id="9807434at2"/>
<keyword evidence="3 8" id="KW-0547">Nucleotide-binding</keyword>
<dbReference type="GO" id="GO:0036430">
    <property type="term" value="F:CMP kinase activity"/>
    <property type="evidence" value="ECO:0007669"/>
    <property type="project" value="RHEA"/>
</dbReference>
<dbReference type="InterPro" id="IPR011994">
    <property type="entry name" value="Cytidylate_kinase_dom"/>
</dbReference>
<comment type="similarity">
    <text evidence="1 8">Belongs to the cytidylate kinase family. Type 1 subfamily.</text>
</comment>
<dbReference type="HAMAP" id="MF_00238">
    <property type="entry name" value="Cytidyl_kinase_type1"/>
    <property type="match status" value="1"/>
</dbReference>
<evidence type="ECO:0000259" key="9">
    <source>
        <dbReference type="Pfam" id="PF02224"/>
    </source>
</evidence>
<protein>
    <recommendedName>
        <fullName evidence="8">Cytidylate kinase</fullName>
        <shortName evidence="8">CK</shortName>
        <ecNumber evidence="8">2.7.4.25</ecNumber>
    </recommendedName>
    <alternativeName>
        <fullName evidence="8">Cytidine monophosphate kinase</fullName>
        <shortName evidence="8">CMP kinase</shortName>
    </alternativeName>
</protein>